<reference evidence="1 2" key="2">
    <citation type="submission" date="2017-02" db="EMBL/GenBank/DDBJ databases">
        <title>A genome survey and senescence transcriptome analysis in Lentinula edodes.</title>
        <authorList>
            <person name="Sakamoto Y."/>
            <person name="Nakade K."/>
            <person name="Sato S."/>
            <person name="Yoshida Y."/>
            <person name="Miyazaki K."/>
            <person name="Natsume S."/>
            <person name="Konno N."/>
        </authorList>
    </citation>
    <scope>NUCLEOTIDE SEQUENCE [LARGE SCALE GENOMIC DNA]</scope>
    <source>
        <strain evidence="1 2">NBRC 111202</strain>
    </source>
</reference>
<accession>A0A1Q3ENK2</accession>
<evidence type="ECO:0000313" key="1">
    <source>
        <dbReference type="EMBL" id="GAW08789.1"/>
    </source>
</evidence>
<organism evidence="1 2">
    <name type="scientific">Lentinula edodes</name>
    <name type="common">Shiitake mushroom</name>
    <name type="synonym">Lentinus edodes</name>
    <dbReference type="NCBI Taxonomy" id="5353"/>
    <lineage>
        <taxon>Eukaryota</taxon>
        <taxon>Fungi</taxon>
        <taxon>Dikarya</taxon>
        <taxon>Basidiomycota</taxon>
        <taxon>Agaricomycotina</taxon>
        <taxon>Agaricomycetes</taxon>
        <taxon>Agaricomycetidae</taxon>
        <taxon>Agaricales</taxon>
        <taxon>Marasmiineae</taxon>
        <taxon>Omphalotaceae</taxon>
        <taxon>Lentinula</taxon>
    </lineage>
</organism>
<dbReference type="AlphaFoldDB" id="A0A1Q3ENK2"/>
<proteinExistence type="predicted"/>
<sequence length="85" mass="9689">MLEGHGFAPEAARRFLSVHEDRKDWFLTNSPSYSSSPPDSRKNHILIIVALEFVSDHNAIDIPTHMLAATSCALHFWAEQHSRFE</sequence>
<comment type="caution">
    <text evidence="1">The sequence shown here is derived from an EMBL/GenBank/DDBJ whole genome shotgun (WGS) entry which is preliminary data.</text>
</comment>
<name>A0A1Q3ENK2_LENED</name>
<protein>
    <submittedName>
        <fullName evidence="1">Uncharacterized protein</fullName>
    </submittedName>
</protein>
<keyword evidence="2" id="KW-1185">Reference proteome</keyword>
<dbReference type="EMBL" id="BDGU01000743">
    <property type="protein sequence ID" value="GAW08789.1"/>
    <property type="molecule type" value="Genomic_DNA"/>
</dbReference>
<gene>
    <name evidence="1" type="ORF">LENED_010873</name>
</gene>
<reference evidence="1 2" key="1">
    <citation type="submission" date="2016-08" db="EMBL/GenBank/DDBJ databases">
        <authorList>
            <consortium name="Lentinula edodes genome sequencing consortium"/>
            <person name="Sakamoto Y."/>
            <person name="Nakade K."/>
            <person name="Sato S."/>
            <person name="Yoshida Y."/>
            <person name="Miyazaki K."/>
            <person name="Natsume S."/>
            <person name="Konno N."/>
        </authorList>
    </citation>
    <scope>NUCLEOTIDE SEQUENCE [LARGE SCALE GENOMIC DNA]</scope>
    <source>
        <strain evidence="1 2">NBRC 111202</strain>
    </source>
</reference>
<evidence type="ECO:0000313" key="2">
    <source>
        <dbReference type="Proteomes" id="UP000188533"/>
    </source>
</evidence>
<dbReference type="Proteomes" id="UP000188533">
    <property type="component" value="Unassembled WGS sequence"/>
</dbReference>